<evidence type="ECO:0000259" key="2">
    <source>
        <dbReference type="SMART" id="SM00530"/>
    </source>
</evidence>
<dbReference type="SUPFAM" id="SSF47413">
    <property type="entry name" value="lambda repressor-like DNA-binding domains"/>
    <property type="match status" value="1"/>
</dbReference>
<dbReference type="EMBL" id="CP017839">
    <property type="protein sequence ID" value="APA96713.1"/>
    <property type="molecule type" value="Genomic_DNA"/>
</dbReference>
<reference evidence="3 4" key="1">
    <citation type="submission" date="2016-10" db="EMBL/GenBank/DDBJ databases">
        <title>Genome sequence of Nocardia seriolae strain EM150506, isolated from Anguila japonica.</title>
        <authorList>
            <person name="Han H.-J."/>
        </authorList>
    </citation>
    <scope>NUCLEOTIDE SEQUENCE [LARGE SCALE GENOMIC DNA]</scope>
    <source>
        <strain evidence="3 4">EM150506</strain>
    </source>
</reference>
<organism evidence="3 4">
    <name type="scientific">Nocardia seriolae</name>
    <dbReference type="NCBI Taxonomy" id="37332"/>
    <lineage>
        <taxon>Bacteria</taxon>
        <taxon>Bacillati</taxon>
        <taxon>Actinomycetota</taxon>
        <taxon>Actinomycetes</taxon>
        <taxon>Mycobacteriales</taxon>
        <taxon>Nocardiaceae</taxon>
        <taxon>Nocardia</taxon>
    </lineage>
</organism>
<feature type="domain" description="HTH cro/C1-type" evidence="2">
    <location>
        <begin position="16"/>
        <end position="71"/>
    </location>
</feature>
<gene>
    <name evidence="3" type="ORF">NS506_02651</name>
</gene>
<dbReference type="KEGG" id="nsr:NS506_02651"/>
<dbReference type="Gene3D" id="1.10.260.40">
    <property type="entry name" value="lambda repressor-like DNA-binding domains"/>
    <property type="match status" value="1"/>
</dbReference>
<dbReference type="Proteomes" id="UP000180166">
    <property type="component" value="Chromosome"/>
</dbReference>
<accession>A0ABC8ARC0</accession>
<dbReference type="Pfam" id="PF19054">
    <property type="entry name" value="DUF5753"/>
    <property type="match status" value="1"/>
</dbReference>
<evidence type="ECO:0000313" key="3">
    <source>
        <dbReference type="EMBL" id="APA96713.1"/>
    </source>
</evidence>
<dbReference type="InterPro" id="IPR010982">
    <property type="entry name" value="Lambda_DNA-bd_dom_sf"/>
</dbReference>
<sequence>MTLTSPTVARLELTLRIRGRREELDLTGVRIAKALGFTNQYWTHVEKGRNVLTEEKLTALMDLLEIEATEEREELLALRTQAKERGWWASYSGLFSDDALRLFGLEHGARSVRTYSALLVPGLLQTEDYARALISSDMANIRPVDAEQYVAVRMRRQQRLFAEKDSLELMAIVSEAALRQQVGGPDVQRQQLEHLVEVCTRHADTVGVRVLPFTTTVGAIAGASIFQLLDFANPRIPTVGWHESVAYGALLDDPRSVRDLGITFGQAYEKALDDTESLDFIRKVAHDIS</sequence>
<evidence type="ECO:0000313" key="4">
    <source>
        <dbReference type="Proteomes" id="UP000180166"/>
    </source>
</evidence>
<dbReference type="InterPro" id="IPR001387">
    <property type="entry name" value="Cro/C1-type_HTH"/>
</dbReference>
<dbReference type="CDD" id="cd00093">
    <property type="entry name" value="HTH_XRE"/>
    <property type="match status" value="1"/>
</dbReference>
<dbReference type="AlphaFoldDB" id="A0ABC8ARC0"/>
<keyword evidence="1" id="KW-0175">Coiled coil</keyword>
<proteinExistence type="predicted"/>
<name>A0ABC8ARC0_9NOCA</name>
<dbReference type="InterPro" id="IPR043917">
    <property type="entry name" value="DUF5753"/>
</dbReference>
<evidence type="ECO:0000256" key="1">
    <source>
        <dbReference type="SAM" id="Coils"/>
    </source>
</evidence>
<dbReference type="SMART" id="SM00530">
    <property type="entry name" value="HTH_XRE"/>
    <property type="match status" value="1"/>
</dbReference>
<feature type="coiled-coil region" evidence="1">
    <location>
        <begin position="54"/>
        <end position="81"/>
    </location>
</feature>
<protein>
    <recommendedName>
        <fullName evidence="2">HTH cro/C1-type domain-containing protein</fullName>
    </recommendedName>
</protein>
<dbReference type="Pfam" id="PF13560">
    <property type="entry name" value="HTH_31"/>
    <property type="match status" value="1"/>
</dbReference>